<keyword evidence="8" id="KW-1133">Transmembrane helix</keyword>
<comment type="subcellular location">
    <subcellularLocation>
        <location evidence="1">Cell inner membrane</location>
        <topology evidence="1">Single-pass membrane protein</topology>
        <orientation evidence="1">Periplasmic side</orientation>
    </subcellularLocation>
</comment>
<dbReference type="GO" id="GO:0015031">
    <property type="term" value="P:protein transport"/>
    <property type="evidence" value="ECO:0007669"/>
    <property type="project" value="UniProtKB-KW"/>
</dbReference>
<evidence type="ECO:0000256" key="3">
    <source>
        <dbReference type="ARBA" id="ARBA00022448"/>
    </source>
</evidence>
<dbReference type="GO" id="GO:0031992">
    <property type="term" value="F:energy transducer activity"/>
    <property type="evidence" value="ECO:0007669"/>
    <property type="project" value="TreeGrafter"/>
</dbReference>
<feature type="signal peptide" evidence="11">
    <location>
        <begin position="1"/>
        <end position="19"/>
    </location>
</feature>
<dbReference type="Proteomes" id="UP000587070">
    <property type="component" value="Unassembled WGS sequence"/>
</dbReference>
<dbReference type="PROSITE" id="PS52015">
    <property type="entry name" value="TONB_CTD"/>
    <property type="match status" value="1"/>
</dbReference>
<sequence length="235" mass="24251">MLALSASLILHGIVFGASAWQRPPVQALAQAKIRLVVSPGADNRAAPQAAQQHAPSHRVVEAAPIPPSPSPPPAAPAAPTRLATSLASATHVPVPDAHSAAPAVSAVAVPAAAAAHSVGDSSPSAAAGGALARDGASADALREYRVALAIEAKRFKRYPPLARERGWEGIAEVSVSAGKLTEPRVSLERSSGYAVLDEQTLEMLRRAAHATPLPEALRGRDFRVVLPVRFSLDSD</sequence>
<evidence type="ECO:0000256" key="7">
    <source>
        <dbReference type="ARBA" id="ARBA00022927"/>
    </source>
</evidence>
<dbReference type="AlphaFoldDB" id="A0A840G496"/>
<evidence type="ECO:0000256" key="8">
    <source>
        <dbReference type="ARBA" id="ARBA00022989"/>
    </source>
</evidence>
<comment type="caution">
    <text evidence="13">The sequence shown here is derived from an EMBL/GenBank/DDBJ whole genome shotgun (WGS) entry which is preliminary data.</text>
</comment>
<accession>A0A840G496</accession>
<keyword evidence="7" id="KW-0653">Protein transport</keyword>
<dbReference type="GO" id="GO:0055085">
    <property type="term" value="P:transmembrane transport"/>
    <property type="evidence" value="ECO:0007669"/>
    <property type="project" value="InterPro"/>
</dbReference>
<keyword evidence="6" id="KW-0812">Transmembrane</keyword>
<comment type="similarity">
    <text evidence="2">Belongs to the TonB family.</text>
</comment>
<keyword evidence="5" id="KW-0997">Cell inner membrane</keyword>
<evidence type="ECO:0000256" key="1">
    <source>
        <dbReference type="ARBA" id="ARBA00004383"/>
    </source>
</evidence>
<dbReference type="PANTHER" id="PTHR33446">
    <property type="entry name" value="PROTEIN TONB-RELATED"/>
    <property type="match status" value="1"/>
</dbReference>
<keyword evidence="4" id="KW-1003">Cell membrane</keyword>
<dbReference type="PANTHER" id="PTHR33446:SF2">
    <property type="entry name" value="PROTEIN TONB"/>
    <property type="match status" value="1"/>
</dbReference>
<dbReference type="Pfam" id="PF03544">
    <property type="entry name" value="TonB_C"/>
    <property type="match status" value="1"/>
</dbReference>
<dbReference type="SUPFAM" id="SSF74653">
    <property type="entry name" value="TolA/TonB C-terminal domain"/>
    <property type="match status" value="1"/>
</dbReference>
<keyword evidence="3" id="KW-0813">Transport</keyword>
<gene>
    <name evidence="13" type="ORF">GGD90_001088</name>
</gene>
<feature type="compositionally biased region" description="Pro residues" evidence="10">
    <location>
        <begin position="64"/>
        <end position="76"/>
    </location>
</feature>
<evidence type="ECO:0000256" key="11">
    <source>
        <dbReference type="SAM" id="SignalP"/>
    </source>
</evidence>
<keyword evidence="14" id="KW-1185">Reference proteome</keyword>
<feature type="chain" id="PRO_5032600017" evidence="11">
    <location>
        <begin position="20"/>
        <end position="235"/>
    </location>
</feature>
<evidence type="ECO:0000313" key="13">
    <source>
        <dbReference type="EMBL" id="MBB4246725.1"/>
    </source>
</evidence>
<dbReference type="InterPro" id="IPR006260">
    <property type="entry name" value="TonB/TolA_C"/>
</dbReference>
<dbReference type="EMBL" id="JACIGE010000003">
    <property type="protein sequence ID" value="MBB4246725.1"/>
    <property type="molecule type" value="Genomic_DNA"/>
</dbReference>
<proteinExistence type="inferred from homology"/>
<evidence type="ECO:0000256" key="10">
    <source>
        <dbReference type="SAM" id="MobiDB-lite"/>
    </source>
</evidence>
<dbReference type="NCBIfam" id="TIGR01352">
    <property type="entry name" value="tonB_Cterm"/>
    <property type="match status" value="1"/>
</dbReference>
<name>A0A840G496_RHOTE</name>
<evidence type="ECO:0000256" key="6">
    <source>
        <dbReference type="ARBA" id="ARBA00022692"/>
    </source>
</evidence>
<reference evidence="13 14" key="1">
    <citation type="submission" date="2020-08" db="EMBL/GenBank/DDBJ databases">
        <title>Genome sequencing of Purple Non-Sulfur Bacteria from various extreme environments.</title>
        <authorList>
            <person name="Mayer M."/>
        </authorList>
    </citation>
    <scope>NUCLEOTIDE SEQUENCE [LARGE SCALE GENOMIC DNA]</scope>
    <source>
        <strain evidence="13 14">2761</strain>
    </source>
</reference>
<evidence type="ECO:0000313" key="14">
    <source>
        <dbReference type="Proteomes" id="UP000587070"/>
    </source>
</evidence>
<dbReference type="InterPro" id="IPR051045">
    <property type="entry name" value="TonB-dependent_transducer"/>
</dbReference>
<keyword evidence="11" id="KW-0732">Signal</keyword>
<evidence type="ECO:0000259" key="12">
    <source>
        <dbReference type="PROSITE" id="PS52015"/>
    </source>
</evidence>
<evidence type="ECO:0000256" key="5">
    <source>
        <dbReference type="ARBA" id="ARBA00022519"/>
    </source>
</evidence>
<evidence type="ECO:0000256" key="9">
    <source>
        <dbReference type="ARBA" id="ARBA00023136"/>
    </source>
</evidence>
<dbReference type="InterPro" id="IPR037682">
    <property type="entry name" value="TonB_C"/>
</dbReference>
<dbReference type="RefSeq" id="WP_184414955.1">
    <property type="nucleotide sequence ID" value="NZ_JACIGE010000003.1"/>
</dbReference>
<evidence type="ECO:0000256" key="2">
    <source>
        <dbReference type="ARBA" id="ARBA00006555"/>
    </source>
</evidence>
<protein>
    <submittedName>
        <fullName evidence="13">Protein TonB</fullName>
    </submittedName>
</protein>
<evidence type="ECO:0000256" key="4">
    <source>
        <dbReference type="ARBA" id="ARBA00022475"/>
    </source>
</evidence>
<dbReference type="Gene3D" id="3.30.1150.10">
    <property type="match status" value="1"/>
</dbReference>
<feature type="domain" description="TonB C-terminal" evidence="12">
    <location>
        <begin position="143"/>
        <end position="235"/>
    </location>
</feature>
<organism evidence="13 14">
    <name type="scientific">Rhodocyclus tenuis</name>
    <name type="common">Rhodospirillum tenue</name>
    <dbReference type="NCBI Taxonomy" id="1066"/>
    <lineage>
        <taxon>Bacteria</taxon>
        <taxon>Pseudomonadati</taxon>
        <taxon>Pseudomonadota</taxon>
        <taxon>Betaproteobacteria</taxon>
        <taxon>Rhodocyclales</taxon>
        <taxon>Rhodocyclaceae</taxon>
        <taxon>Rhodocyclus</taxon>
    </lineage>
</organism>
<keyword evidence="9" id="KW-0472">Membrane</keyword>
<dbReference type="GO" id="GO:0098797">
    <property type="term" value="C:plasma membrane protein complex"/>
    <property type="evidence" value="ECO:0007669"/>
    <property type="project" value="TreeGrafter"/>
</dbReference>
<feature type="compositionally biased region" description="Low complexity" evidence="10">
    <location>
        <begin position="45"/>
        <end position="54"/>
    </location>
</feature>
<feature type="region of interest" description="Disordered" evidence="10">
    <location>
        <begin position="43"/>
        <end position="83"/>
    </location>
</feature>